<evidence type="ECO:0000313" key="2">
    <source>
        <dbReference type="Proteomes" id="UP000597444"/>
    </source>
</evidence>
<comment type="caution">
    <text evidence="1">The sequence shown here is derived from an EMBL/GenBank/DDBJ whole genome shotgun (WGS) entry which is preliminary data.</text>
</comment>
<evidence type="ECO:0000313" key="1">
    <source>
        <dbReference type="EMBL" id="GHO95748.1"/>
    </source>
</evidence>
<dbReference type="Proteomes" id="UP000597444">
    <property type="component" value="Unassembled WGS sequence"/>
</dbReference>
<sequence>MIFILVFPVLPYGLLRIGEGPLYQPLRAGMRVAQVHATATGTLNSMQVELTLYHPDGKTGYHHVYLLEGDRWLLRDEVLTYAGWTGLQSGYKIVQLAGYDGKQLRLPTKDEGSLNGGEDVFFDFLRDHAWTSSLGKTADYRVYARPGPRPQGTTYDILLNGDGTMRTQQLENPK</sequence>
<name>A0A8J3IKZ4_9CHLR</name>
<accession>A0A8J3IKZ4</accession>
<organism evidence="1 2">
    <name type="scientific">Reticulibacter mediterranei</name>
    <dbReference type="NCBI Taxonomy" id="2778369"/>
    <lineage>
        <taxon>Bacteria</taxon>
        <taxon>Bacillati</taxon>
        <taxon>Chloroflexota</taxon>
        <taxon>Ktedonobacteria</taxon>
        <taxon>Ktedonobacterales</taxon>
        <taxon>Reticulibacteraceae</taxon>
        <taxon>Reticulibacter</taxon>
    </lineage>
</organism>
<reference evidence="1" key="1">
    <citation type="submission" date="2020-10" db="EMBL/GenBank/DDBJ databases">
        <title>Taxonomic study of unclassified bacteria belonging to the class Ktedonobacteria.</title>
        <authorList>
            <person name="Yabe S."/>
            <person name="Wang C.M."/>
            <person name="Zheng Y."/>
            <person name="Sakai Y."/>
            <person name="Cavaletti L."/>
            <person name="Monciardini P."/>
            <person name="Donadio S."/>
        </authorList>
    </citation>
    <scope>NUCLEOTIDE SEQUENCE</scope>
    <source>
        <strain evidence="1">ID150040</strain>
    </source>
</reference>
<dbReference type="AlphaFoldDB" id="A0A8J3IKZ4"/>
<gene>
    <name evidence="1" type="ORF">KSF_057960</name>
</gene>
<keyword evidence="2" id="KW-1185">Reference proteome</keyword>
<proteinExistence type="predicted"/>
<dbReference type="EMBL" id="BNJK01000001">
    <property type="protein sequence ID" value="GHO95748.1"/>
    <property type="molecule type" value="Genomic_DNA"/>
</dbReference>
<protein>
    <submittedName>
        <fullName evidence="1">Uncharacterized protein</fullName>
    </submittedName>
</protein>